<dbReference type="Gene3D" id="3.40.630.10">
    <property type="entry name" value="Zn peptidases"/>
    <property type="match status" value="1"/>
</dbReference>
<keyword evidence="4" id="KW-0964">Secreted</keyword>
<accession>A0A9N9TMV7</accession>
<evidence type="ECO:0000256" key="14">
    <source>
        <dbReference type="ARBA" id="ARBA00069039"/>
    </source>
</evidence>
<dbReference type="Gene3D" id="3.30.70.340">
    <property type="entry name" value="Metallocarboxypeptidase-like"/>
    <property type="match status" value="1"/>
</dbReference>
<dbReference type="InterPro" id="IPR000834">
    <property type="entry name" value="Peptidase_M14"/>
</dbReference>
<name>A0A9N9TMV7_PHYSR</name>
<keyword evidence="5" id="KW-0121">Carboxypeptidase</keyword>
<keyword evidence="7" id="KW-0479">Metal-binding</keyword>
<feature type="chain" id="PRO_5040255700" description="Zinc carboxypeptidase A 1" evidence="16">
    <location>
        <begin position="18"/>
        <end position="417"/>
    </location>
</feature>
<keyword evidence="12" id="KW-1015">Disulfide bond</keyword>
<evidence type="ECO:0000256" key="8">
    <source>
        <dbReference type="ARBA" id="ARBA00022729"/>
    </source>
</evidence>
<dbReference type="Proteomes" id="UP001153712">
    <property type="component" value="Chromosome 12"/>
</dbReference>
<evidence type="ECO:0000256" key="1">
    <source>
        <dbReference type="ARBA" id="ARBA00001947"/>
    </source>
</evidence>
<evidence type="ECO:0000313" key="18">
    <source>
        <dbReference type="EMBL" id="CAG9856924.1"/>
    </source>
</evidence>
<evidence type="ECO:0000256" key="6">
    <source>
        <dbReference type="ARBA" id="ARBA00022670"/>
    </source>
</evidence>
<evidence type="ECO:0000256" key="12">
    <source>
        <dbReference type="ARBA" id="ARBA00023157"/>
    </source>
</evidence>
<organism evidence="18 19">
    <name type="scientific">Phyllotreta striolata</name>
    <name type="common">Striped flea beetle</name>
    <name type="synonym">Crioceris striolata</name>
    <dbReference type="NCBI Taxonomy" id="444603"/>
    <lineage>
        <taxon>Eukaryota</taxon>
        <taxon>Metazoa</taxon>
        <taxon>Ecdysozoa</taxon>
        <taxon>Arthropoda</taxon>
        <taxon>Hexapoda</taxon>
        <taxon>Insecta</taxon>
        <taxon>Pterygota</taxon>
        <taxon>Neoptera</taxon>
        <taxon>Endopterygota</taxon>
        <taxon>Coleoptera</taxon>
        <taxon>Polyphaga</taxon>
        <taxon>Cucujiformia</taxon>
        <taxon>Chrysomeloidea</taxon>
        <taxon>Chrysomelidae</taxon>
        <taxon>Galerucinae</taxon>
        <taxon>Alticini</taxon>
        <taxon>Phyllotreta</taxon>
    </lineage>
</organism>
<dbReference type="InterPro" id="IPR003146">
    <property type="entry name" value="M14A_act_pep"/>
</dbReference>
<dbReference type="Pfam" id="PF02244">
    <property type="entry name" value="Propep_M14"/>
    <property type="match status" value="1"/>
</dbReference>
<feature type="signal peptide" evidence="16">
    <location>
        <begin position="1"/>
        <end position="17"/>
    </location>
</feature>
<keyword evidence="8 16" id="KW-0732">Signal</keyword>
<dbReference type="PANTHER" id="PTHR11705">
    <property type="entry name" value="PROTEASE FAMILY M14 CARBOXYPEPTIDASE A,B"/>
    <property type="match status" value="1"/>
</dbReference>
<proteinExistence type="inferred from homology"/>
<evidence type="ECO:0000313" key="19">
    <source>
        <dbReference type="Proteomes" id="UP001153712"/>
    </source>
</evidence>
<dbReference type="GO" id="GO:0006508">
    <property type="term" value="P:proteolysis"/>
    <property type="evidence" value="ECO:0007669"/>
    <property type="project" value="UniProtKB-KW"/>
</dbReference>
<dbReference type="OrthoDB" id="3626597at2759"/>
<comment type="function">
    <text evidence="13">Involved in the digestion of the blood meal.</text>
</comment>
<evidence type="ECO:0000256" key="13">
    <source>
        <dbReference type="ARBA" id="ARBA00057299"/>
    </source>
</evidence>
<evidence type="ECO:0000256" key="9">
    <source>
        <dbReference type="ARBA" id="ARBA00022801"/>
    </source>
</evidence>
<comment type="similarity">
    <text evidence="3 15">Belongs to the peptidase M14 family.</text>
</comment>
<dbReference type="SUPFAM" id="SSF54897">
    <property type="entry name" value="Protease propeptides/inhibitors"/>
    <property type="match status" value="1"/>
</dbReference>
<dbReference type="PANTHER" id="PTHR11705:SF153">
    <property type="entry name" value="ZINC CARBOXYPEPTIDASE A 1-LIKE PROTEIN"/>
    <property type="match status" value="1"/>
</dbReference>
<keyword evidence="19" id="KW-1185">Reference proteome</keyword>
<keyword evidence="6" id="KW-0645">Protease</keyword>
<dbReference type="GO" id="GO:0005615">
    <property type="term" value="C:extracellular space"/>
    <property type="evidence" value="ECO:0007669"/>
    <property type="project" value="TreeGrafter"/>
</dbReference>
<comment type="cofactor">
    <cofactor evidence="1">
        <name>Zn(2+)</name>
        <dbReference type="ChEBI" id="CHEBI:29105"/>
    </cofactor>
</comment>
<dbReference type="GO" id="GO:0008270">
    <property type="term" value="F:zinc ion binding"/>
    <property type="evidence" value="ECO:0007669"/>
    <property type="project" value="InterPro"/>
</dbReference>
<gene>
    <name evidence="18" type="ORF">PHYEVI_LOCUS3335</name>
</gene>
<dbReference type="FunFam" id="3.40.630.10:FF:000040">
    <property type="entry name" value="zinc carboxypeptidase"/>
    <property type="match status" value="1"/>
</dbReference>
<dbReference type="PROSITE" id="PS52035">
    <property type="entry name" value="PEPTIDASE_M14"/>
    <property type="match status" value="1"/>
</dbReference>
<dbReference type="InterPro" id="IPR036990">
    <property type="entry name" value="M14A-like_propep"/>
</dbReference>
<dbReference type="SUPFAM" id="SSF53187">
    <property type="entry name" value="Zn-dependent exopeptidases"/>
    <property type="match status" value="1"/>
</dbReference>
<dbReference type="AlphaFoldDB" id="A0A9N9TMV7"/>
<evidence type="ECO:0000256" key="3">
    <source>
        <dbReference type="ARBA" id="ARBA00005988"/>
    </source>
</evidence>
<protein>
    <recommendedName>
        <fullName evidence="14">Zinc carboxypeptidase A 1</fullName>
    </recommendedName>
</protein>
<dbReference type="PRINTS" id="PR00765">
    <property type="entry name" value="CRBOXYPTASEA"/>
</dbReference>
<evidence type="ECO:0000256" key="5">
    <source>
        <dbReference type="ARBA" id="ARBA00022645"/>
    </source>
</evidence>
<comment type="subcellular location">
    <subcellularLocation>
        <location evidence="2">Secreted</location>
    </subcellularLocation>
</comment>
<feature type="active site" description="Proton donor/acceptor" evidence="15">
    <location>
        <position position="378"/>
    </location>
</feature>
<evidence type="ECO:0000256" key="16">
    <source>
        <dbReference type="SAM" id="SignalP"/>
    </source>
</evidence>
<dbReference type="CDD" id="cd03860">
    <property type="entry name" value="M14_CP_A-B_like"/>
    <property type="match status" value="1"/>
</dbReference>
<dbReference type="SMART" id="SM00631">
    <property type="entry name" value="Zn_pept"/>
    <property type="match status" value="1"/>
</dbReference>
<sequence length="417" mass="47956">MKLVLLIPLGLLAFARGDFVKYDDYTVYKAIPENENQLATLKSLQHDITFQLDFWTEPKKVGIPVDIMVPPERKEYVQDTFERHQIKYDVMIENVQSRIDEEKLSNEQSKLSTEDFNWSKYHTLEEINNWLMLLTKTYPDKVTLVNGGSSYEGRKILGVKVSFRPGNENKTVWIDSLIHAREWIAGATSTFILNQLLTSTNSTIRSTAESHDWYFFPVINPDGYAYTHSNDRMWRKTRTPYGRCFGTDPNRNWDYKWSDGGSTNDPCSDVYAGPKPFSEIETRSLSEYMKGVAKQLELFITFHSYSQLMLIPYGHTTAHLDNYNITYPVGLKAVASLAQKYGTQYSVGDIAEIIYVATGSNMDWLKANYHVPFAYAYELRDQGQYGFLLPTEQIVPTGEETLDSIITILKEADKYID</sequence>
<evidence type="ECO:0000256" key="2">
    <source>
        <dbReference type="ARBA" id="ARBA00004613"/>
    </source>
</evidence>
<dbReference type="EMBL" id="OU900105">
    <property type="protein sequence ID" value="CAG9856924.1"/>
    <property type="molecule type" value="Genomic_DNA"/>
</dbReference>
<reference evidence="18" key="1">
    <citation type="submission" date="2022-01" db="EMBL/GenBank/DDBJ databases">
        <authorList>
            <person name="King R."/>
        </authorList>
    </citation>
    <scope>NUCLEOTIDE SEQUENCE</scope>
</reference>
<keyword evidence="10" id="KW-0862">Zinc</keyword>
<keyword evidence="9" id="KW-0378">Hydrolase</keyword>
<evidence type="ECO:0000256" key="11">
    <source>
        <dbReference type="ARBA" id="ARBA00023049"/>
    </source>
</evidence>
<dbReference type="Pfam" id="PF00246">
    <property type="entry name" value="Peptidase_M14"/>
    <property type="match status" value="1"/>
</dbReference>
<evidence type="ECO:0000256" key="4">
    <source>
        <dbReference type="ARBA" id="ARBA00022525"/>
    </source>
</evidence>
<dbReference type="InterPro" id="IPR057247">
    <property type="entry name" value="CARBOXYPEPT_ZN_2"/>
</dbReference>
<evidence type="ECO:0000256" key="15">
    <source>
        <dbReference type="PROSITE-ProRule" id="PRU01379"/>
    </source>
</evidence>
<dbReference type="FunFam" id="3.30.70.340:FF:000002">
    <property type="entry name" value="Carboxypeptidase A"/>
    <property type="match status" value="1"/>
</dbReference>
<dbReference type="InterPro" id="IPR057246">
    <property type="entry name" value="CARBOXYPEPT_ZN_1"/>
</dbReference>
<evidence type="ECO:0000256" key="7">
    <source>
        <dbReference type="ARBA" id="ARBA00022723"/>
    </source>
</evidence>
<keyword evidence="11" id="KW-0482">Metalloprotease</keyword>
<dbReference type="PROSITE" id="PS00132">
    <property type="entry name" value="CARBOXYPEPT_ZN_1"/>
    <property type="match status" value="1"/>
</dbReference>
<dbReference type="GO" id="GO:0004181">
    <property type="term" value="F:metallocarboxypeptidase activity"/>
    <property type="evidence" value="ECO:0007669"/>
    <property type="project" value="InterPro"/>
</dbReference>
<dbReference type="PROSITE" id="PS00133">
    <property type="entry name" value="CARBOXYPEPT_ZN_2"/>
    <property type="match status" value="1"/>
</dbReference>
<feature type="domain" description="Peptidase M14" evidence="17">
    <location>
        <begin position="120"/>
        <end position="412"/>
    </location>
</feature>
<evidence type="ECO:0000256" key="10">
    <source>
        <dbReference type="ARBA" id="ARBA00022833"/>
    </source>
</evidence>
<evidence type="ECO:0000259" key="17">
    <source>
        <dbReference type="PROSITE" id="PS52035"/>
    </source>
</evidence>